<dbReference type="InParanoid" id="A0A672VC04"/>
<keyword evidence="1 4" id="KW-0403">Intermediate filament</keyword>
<dbReference type="Ensembl" id="ENSSHBT00005029818.1">
    <property type="protein sequence ID" value="ENSSHBP00005025054.1"/>
    <property type="gene ID" value="ENSSHBG00005020833.1"/>
</dbReference>
<dbReference type="FunFam" id="1.20.5.500:FF:000001">
    <property type="entry name" value="Type II keratin 23"/>
    <property type="match status" value="1"/>
</dbReference>
<dbReference type="InterPro" id="IPR039008">
    <property type="entry name" value="IF_rod_dom"/>
</dbReference>
<dbReference type="Proteomes" id="UP000472266">
    <property type="component" value="Chromosome 23"/>
</dbReference>
<dbReference type="PANTHER" id="PTHR45616:SF39">
    <property type="entry name" value="KERATIN, TYPE II CYTOSKELETAL 6A-RELATED"/>
    <property type="match status" value="1"/>
</dbReference>
<dbReference type="GO" id="GO:0005615">
    <property type="term" value="C:extracellular space"/>
    <property type="evidence" value="ECO:0007669"/>
    <property type="project" value="TreeGrafter"/>
</dbReference>
<dbReference type="RefSeq" id="XP_030366183.1">
    <property type="nucleotide sequence ID" value="XM_030510323.1"/>
</dbReference>
<comment type="similarity">
    <text evidence="3 4">Belongs to the intermediate filament family.</text>
</comment>
<dbReference type="InterPro" id="IPR018039">
    <property type="entry name" value="IF_conserved"/>
</dbReference>
<dbReference type="KEGG" id="shab:115618616"/>
<evidence type="ECO:0000256" key="3">
    <source>
        <dbReference type="ARBA" id="ARBA00061646"/>
    </source>
</evidence>
<dbReference type="Gene3D" id="1.20.5.1160">
    <property type="entry name" value="Vasodilator-stimulated phosphoprotein"/>
    <property type="match status" value="1"/>
</dbReference>
<dbReference type="OMA" id="GCKRISM"/>
<proteinExistence type="inferred from homology"/>
<dbReference type="InterPro" id="IPR003054">
    <property type="entry name" value="Keratin_II"/>
</dbReference>
<dbReference type="PROSITE" id="PS51842">
    <property type="entry name" value="IF_ROD_2"/>
    <property type="match status" value="1"/>
</dbReference>
<feature type="domain" description="IF rod" evidence="7">
    <location>
        <begin position="148"/>
        <end position="461"/>
    </location>
</feature>
<evidence type="ECO:0000256" key="4">
    <source>
        <dbReference type="RuleBase" id="RU000685"/>
    </source>
</evidence>
<evidence type="ECO:0000256" key="5">
    <source>
        <dbReference type="SAM" id="Coils"/>
    </source>
</evidence>
<protein>
    <submittedName>
        <fullName evidence="8">Keratin, type II cytoskeletal 5-like</fullName>
    </submittedName>
</protein>
<dbReference type="PROSITE" id="PS00226">
    <property type="entry name" value="IF_ROD_1"/>
    <property type="match status" value="1"/>
</dbReference>
<dbReference type="Pfam" id="PF00038">
    <property type="entry name" value="Filament"/>
    <property type="match status" value="1"/>
</dbReference>
<name>A0A672VC04_STRHB</name>
<evidence type="ECO:0000313" key="8">
    <source>
        <dbReference type="Ensembl" id="ENSSHBP00005025054.1"/>
    </source>
</evidence>
<reference evidence="8" key="3">
    <citation type="submission" date="2025-09" db="UniProtKB">
        <authorList>
            <consortium name="Ensembl"/>
        </authorList>
    </citation>
    <scope>IDENTIFICATION</scope>
</reference>
<dbReference type="SUPFAM" id="SSF64593">
    <property type="entry name" value="Intermediate filament protein, coiled coil region"/>
    <property type="match status" value="2"/>
</dbReference>
<sequence length="542" mass="58522">MSRQCAARNQIKTGFSAASAFIPNASSSSFCLRPAPQGGSCSTATGYGRFAGGFGSRSLYSLGGCKRISVAGRGDGFYGPVGFGAGTGITCGFGGAVGGAFGFGGGMGGPGFPAVPAGGIHEVSVNQSLLKPLNLEIDPNIQSIRRDEKDQIQTLNNKFASFIDKVRFLEQQNKVLETKWALLQEQGNKTVRNNIEPLFETYINNLRSQLNRLLTDKENLGVELNKVQSLAEDFKNKYEEEVNKHTAVENEFVILKKEVDAAYMNKTELQARLESLMEEIDFLRALYEAELSQVQSQISDTSVILTMDNNRSLDMDSIIAEVKAQYEDIANRSRAEAESWYQSRYEELQATAGRHGDDLRNTKQEISELNRHVQRLRSEIDSVKKQCASLQTAIADAEQRGELALKDARAKLEELETALQKAKTDLARQLREYQELMNVKLALDIEIATYRKLLEGEECRLSGEGAGTVNISVTRTTVGTGYGSGNCLSFGGSSGGVGGGICAGGMGFSSGSGQGAAGSCRVGGSSSSTKYVSTTSSTKRCY</sequence>
<dbReference type="FunFam" id="1.20.5.170:FF:000004">
    <property type="entry name" value="Keratin, type II cytoskeletal 5"/>
    <property type="match status" value="1"/>
</dbReference>
<dbReference type="GeneTree" id="ENSGT00940000155862"/>
<evidence type="ECO:0000256" key="1">
    <source>
        <dbReference type="ARBA" id="ARBA00022754"/>
    </source>
</evidence>
<dbReference type="GO" id="GO:0031424">
    <property type="term" value="P:keratinization"/>
    <property type="evidence" value="ECO:0007669"/>
    <property type="project" value="TreeGrafter"/>
</dbReference>
<feature type="region of interest" description="Disordered" evidence="6">
    <location>
        <begin position="520"/>
        <end position="542"/>
    </location>
</feature>
<dbReference type="OrthoDB" id="2441647at2759"/>
<dbReference type="PRINTS" id="PR01276">
    <property type="entry name" value="TYPE2KERATIN"/>
</dbReference>
<keyword evidence="2 5" id="KW-0175">Coiled coil</keyword>
<dbReference type="SMART" id="SM01391">
    <property type="entry name" value="Filament"/>
    <property type="match status" value="1"/>
</dbReference>
<evidence type="ECO:0000256" key="6">
    <source>
        <dbReference type="SAM" id="MobiDB-lite"/>
    </source>
</evidence>
<reference evidence="8 9" key="1">
    <citation type="submission" date="2019-11" db="EMBL/GenBank/DDBJ databases">
        <title>Strigops habroptila (kakapo) genome, bStrHab1, primary haplotype, v2.</title>
        <authorList>
            <person name="Jarvis E.D."/>
            <person name="Howard J."/>
            <person name="Rhie A."/>
            <person name="Phillippy A."/>
            <person name="Korlach J."/>
            <person name="Digby A."/>
            <person name="Iorns D."/>
            <person name="Eason D."/>
            <person name="Robertson B."/>
            <person name="Raemaekers T."/>
            <person name="Howe K."/>
            <person name="Lewin H."/>
            <person name="Damas J."/>
            <person name="Hastie A."/>
            <person name="Tracey A."/>
            <person name="Chow W."/>
            <person name="Fedrigo O."/>
        </authorList>
    </citation>
    <scope>NUCLEOTIDE SEQUENCE [LARGE SCALE GENOMIC DNA]</scope>
</reference>
<dbReference type="PANTHER" id="PTHR45616">
    <property type="entry name" value="GATA-TYPE DOMAIN-CONTAINING PROTEIN"/>
    <property type="match status" value="1"/>
</dbReference>
<dbReference type="InterPro" id="IPR032444">
    <property type="entry name" value="Keratin_2_head"/>
</dbReference>
<reference evidence="8" key="2">
    <citation type="submission" date="2025-08" db="UniProtKB">
        <authorList>
            <consortium name="Ensembl"/>
        </authorList>
    </citation>
    <scope>IDENTIFICATION</scope>
</reference>
<keyword evidence="9" id="KW-1185">Reference proteome</keyword>
<dbReference type="GO" id="GO:0045095">
    <property type="term" value="C:keratin filament"/>
    <property type="evidence" value="ECO:0007669"/>
    <property type="project" value="InterPro"/>
</dbReference>
<feature type="coiled-coil region" evidence="5">
    <location>
        <begin position="359"/>
        <end position="439"/>
    </location>
</feature>
<dbReference type="FunFam" id="1.20.5.1160:FF:000001">
    <property type="entry name" value="Keratin type II"/>
    <property type="match status" value="1"/>
</dbReference>
<organism evidence="8 9">
    <name type="scientific">Strigops habroptila</name>
    <name type="common">Kakapo</name>
    <dbReference type="NCBI Taxonomy" id="2489341"/>
    <lineage>
        <taxon>Eukaryota</taxon>
        <taxon>Metazoa</taxon>
        <taxon>Chordata</taxon>
        <taxon>Craniata</taxon>
        <taxon>Vertebrata</taxon>
        <taxon>Euteleostomi</taxon>
        <taxon>Archelosauria</taxon>
        <taxon>Archosauria</taxon>
        <taxon>Dinosauria</taxon>
        <taxon>Saurischia</taxon>
        <taxon>Theropoda</taxon>
        <taxon>Coelurosauria</taxon>
        <taxon>Aves</taxon>
        <taxon>Neognathae</taxon>
        <taxon>Neoaves</taxon>
        <taxon>Telluraves</taxon>
        <taxon>Australaves</taxon>
        <taxon>Psittaciformes</taxon>
        <taxon>Psittacidae</taxon>
        <taxon>Strigops</taxon>
    </lineage>
</organism>
<dbReference type="GeneID" id="115618616"/>
<dbReference type="GO" id="GO:0030280">
    <property type="term" value="F:structural constituent of skin epidermis"/>
    <property type="evidence" value="ECO:0007669"/>
    <property type="project" value="TreeGrafter"/>
</dbReference>
<evidence type="ECO:0000259" key="7">
    <source>
        <dbReference type="PROSITE" id="PS51842"/>
    </source>
</evidence>
<evidence type="ECO:0000256" key="2">
    <source>
        <dbReference type="ARBA" id="ARBA00023054"/>
    </source>
</evidence>
<accession>A0A672VC04</accession>
<feature type="coiled-coil region" evidence="5">
    <location>
        <begin position="152"/>
        <end position="293"/>
    </location>
</feature>
<dbReference type="Pfam" id="PF16208">
    <property type="entry name" value="Keratin_2_head"/>
    <property type="match status" value="1"/>
</dbReference>
<dbReference type="AlphaFoldDB" id="A0A672VC04"/>
<evidence type="ECO:0000313" key="9">
    <source>
        <dbReference type="Proteomes" id="UP000472266"/>
    </source>
</evidence>
<gene>
    <name evidence="8" type="primary">LOC115618616</name>
</gene>
<dbReference type="Gene3D" id="1.20.5.500">
    <property type="entry name" value="Single helix bin"/>
    <property type="match status" value="1"/>
</dbReference>
<dbReference type="Gene3D" id="1.20.5.170">
    <property type="match status" value="1"/>
</dbReference>
<dbReference type="GO" id="GO:0045109">
    <property type="term" value="P:intermediate filament organization"/>
    <property type="evidence" value="ECO:0007669"/>
    <property type="project" value="TreeGrafter"/>
</dbReference>